<gene>
    <name evidence="1" type="ORF">NDU88_002629</name>
</gene>
<dbReference type="Proteomes" id="UP001066276">
    <property type="component" value="Chromosome 9"/>
</dbReference>
<dbReference type="AlphaFoldDB" id="A0AAV7MPC7"/>
<reference evidence="1" key="1">
    <citation type="journal article" date="2022" name="bioRxiv">
        <title>Sequencing and chromosome-scale assembly of the giantPleurodeles waltlgenome.</title>
        <authorList>
            <person name="Brown T."/>
            <person name="Elewa A."/>
            <person name="Iarovenko S."/>
            <person name="Subramanian E."/>
            <person name="Araus A.J."/>
            <person name="Petzold A."/>
            <person name="Susuki M."/>
            <person name="Suzuki K.-i.T."/>
            <person name="Hayashi T."/>
            <person name="Toyoda A."/>
            <person name="Oliveira C."/>
            <person name="Osipova E."/>
            <person name="Leigh N.D."/>
            <person name="Simon A."/>
            <person name="Yun M.H."/>
        </authorList>
    </citation>
    <scope>NUCLEOTIDE SEQUENCE</scope>
    <source>
        <strain evidence="1">20211129_DDA</strain>
        <tissue evidence="1">Liver</tissue>
    </source>
</reference>
<accession>A0AAV7MPC7</accession>
<keyword evidence="2" id="KW-1185">Reference proteome</keyword>
<name>A0AAV7MPC7_PLEWA</name>
<dbReference type="EMBL" id="JANPWB010000013">
    <property type="protein sequence ID" value="KAJ1105221.1"/>
    <property type="molecule type" value="Genomic_DNA"/>
</dbReference>
<evidence type="ECO:0000313" key="2">
    <source>
        <dbReference type="Proteomes" id="UP001066276"/>
    </source>
</evidence>
<protein>
    <submittedName>
        <fullName evidence="1">Uncharacterized protein</fullName>
    </submittedName>
</protein>
<evidence type="ECO:0000313" key="1">
    <source>
        <dbReference type="EMBL" id="KAJ1105221.1"/>
    </source>
</evidence>
<organism evidence="1 2">
    <name type="scientific">Pleurodeles waltl</name>
    <name type="common">Iberian ribbed newt</name>
    <dbReference type="NCBI Taxonomy" id="8319"/>
    <lineage>
        <taxon>Eukaryota</taxon>
        <taxon>Metazoa</taxon>
        <taxon>Chordata</taxon>
        <taxon>Craniata</taxon>
        <taxon>Vertebrata</taxon>
        <taxon>Euteleostomi</taxon>
        <taxon>Amphibia</taxon>
        <taxon>Batrachia</taxon>
        <taxon>Caudata</taxon>
        <taxon>Salamandroidea</taxon>
        <taxon>Salamandridae</taxon>
        <taxon>Pleurodelinae</taxon>
        <taxon>Pleurodeles</taxon>
    </lineage>
</organism>
<proteinExistence type="predicted"/>
<comment type="caution">
    <text evidence="1">The sequence shown here is derived from an EMBL/GenBank/DDBJ whole genome shotgun (WGS) entry which is preliminary data.</text>
</comment>
<sequence length="67" mass="7248">MWHPYRQQAGGTETRITTAAVERFPAVLAPAVIIRQGSAASSAALGIMTPLPPACFWRFAPPGRGWR</sequence>